<dbReference type="GO" id="GO:0004362">
    <property type="term" value="F:glutathione-disulfide reductase (NADPH) activity"/>
    <property type="evidence" value="ECO:0007669"/>
    <property type="project" value="UniProtKB-EC"/>
</dbReference>
<dbReference type="InterPro" id="IPR012999">
    <property type="entry name" value="Pyr_OxRdtase_I_AS"/>
</dbReference>
<comment type="subunit">
    <text evidence="2">Homodimer.</text>
</comment>
<dbReference type="InterPro" id="IPR023753">
    <property type="entry name" value="FAD/NAD-binding_dom"/>
</dbReference>
<dbReference type="PRINTS" id="PR00368">
    <property type="entry name" value="FADPNR"/>
</dbReference>
<evidence type="ECO:0000313" key="17">
    <source>
        <dbReference type="EMBL" id="AVY94221.1"/>
    </source>
</evidence>
<feature type="binding site" evidence="11">
    <location>
        <position position="52"/>
    </location>
    <ligand>
        <name>FAD</name>
        <dbReference type="ChEBI" id="CHEBI:57692"/>
    </ligand>
</feature>
<comment type="function">
    <text evidence="14">Catalyzes the reduction of glutathione disulfide (GSSG) to reduced glutathione (GSH).</text>
</comment>
<dbReference type="PIRSF" id="PIRSF000350">
    <property type="entry name" value="Mercury_reductase_MerA"/>
    <property type="match status" value="1"/>
</dbReference>
<evidence type="ECO:0000259" key="16">
    <source>
        <dbReference type="Pfam" id="PF07992"/>
    </source>
</evidence>
<dbReference type="GO" id="GO:0034599">
    <property type="term" value="P:cellular response to oxidative stress"/>
    <property type="evidence" value="ECO:0007669"/>
    <property type="project" value="TreeGrafter"/>
</dbReference>
<dbReference type="PRINTS" id="PR00411">
    <property type="entry name" value="PNDRDTASEI"/>
</dbReference>
<dbReference type="EC" id="1.8.1.7" evidence="14"/>
<dbReference type="RefSeq" id="WP_028499539.1">
    <property type="nucleotide sequence ID" value="NZ_CP028519.1"/>
</dbReference>
<keyword evidence="3 13" id="KW-0285">Flavoprotein</keyword>
<dbReference type="InterPro" id="IPR036188">
    <property type="entry name" value="FAD/NAD-bd_sf"/>
</dbReference>
<accession>A0A2S0PA23</accession>
<dbReference type="GO" id="GO:0050661">
    <property type="term" value="F:NADP binding"/>
    <property type="evidence" value="ECO:0007669"/>
    <property type="project" value="InterPro"/>
</dbReference>
<keyword evidence="11" id="KW-0520">NAD</keyword>
<feature type="binding site" evidence="11">
    <location>
        <begin position="177"/>
        <end position="184"/>
    </location>
    <ligand>
        <name>NAD(+)</name>
        <dbReference type="ChEBI" id="CHEBI:57540"/>
    </ligand>
</feature>
<evidence type="ECO:0000256" key="3">
    <source>
        <dbReference type="ARBA" id="ARBA00022630"/>
    </source>
</evidence>
<evidence type="ECO:0000256" key="12">
    <source>
        <dbReference type="PIRSR" id="PIRSR000350-4"/>
    </source>
</evidence>
<dbReference type="SUPFAM" id="SSF55424">
    <property type="entry name" value="FAD/NAD-linked reductases, dimerisation (C-terminal) domain"/>
    <property type="match status" value="1"/>
</dbReference>
<proteinExistence type="inferred from homology"/>
<evidence type="ECO:0000259" key="15">
    <source>
        <dbReference type="Pfam" id="PF02852"/>
    </source>
</evidence>
<evidence type="ECO:0000256" key="9">
    <source>
        <dbReference type="ARBA" id="ARBA00049142"/>
    </source>
</evidence>
<evidence type="ECO:0000256" key="10">
    <source>
        <dbReference type="PIRSR" id="PIRSR000350-2"/>
    </source>
</evidence>
<keyword evidence="11" id="KW-0547">Nucleotide-binding</keyword>
<comment type="cofactor">
    <cofactor evidence="11">
        <name>FAD</name>
        <dbReference type="ChEBI" id="CHEBI:57692"/>
    </cofactor>
    <text evidence="11">Binds 1 FAD per subunit.</text>
</comment>
<dbReference type="KEGG" id="maer:DAI18_09345"/>
<dbReference type="PANTHER" id="PTHR42737">
    <property type="entry name" value="GLUTATHIONE REDUCTASE"/>
    <property type="match status" value="1"/>
</dbReference>
<reference evidence="17 18" key="1">
    <citation type="submission" date="2018-04" db="EMBL/GenBank/DDBJ databases">
        <title>Denitrifier Microvirgula.</title>
        <authorList>
            <person name="Anderson E."/>
            <person name="Jang J."/>
            <person name="Ishii S."/>
        </authorList>
    </citation>
    <scope>NUCLEOTIDE SEQUENCE [LARGE SCALE GENOMIC DNA]</scope>
    <source>
        <strain evidence="17 18">BE2.4</strain>
    </source>
</reference>
<dbReference type="FunFam" id="3.50.50.60:FF:000051">
    <property type="entry name" value="Glutathione reductase"/>
    <property type="match status" value="1"/>
</dbReference>
<dbReference type="InterPro" id="IPR001100">
    <property type="entry name" value="Pyr_nuc-diS_OxRdtase"/>
</dbReference>
<name>A0A2S0PA23_9NEIS</name>
<feature type="domain" description="FAD/NAD(P)-binding" evidence="16">
    <location>
        <begin position="7"/>
        <end position="320"/>
    </location>
</feature>
<feature type="disulfide bond" description="Redox-active" evidence="12">
    <location>
        <begin position="43"/>
        <end position="48"/>
    </location>
</feature>
<feature type="active site" description="Proton acceptor" evidence="10">
    <location>
        <position position="438"/>
    </location>
</feature>
<dbReference type="EMBL" id="CP028519">
    <property type="protein sequence ID" value="AVY94221.1"/>
    <property type="molecule type" value="Genomic_DNA"/>
</dbReference>
<evidence type="ECO:0000256" key="5">
    <source>
        <dbReference type="ARBA" id="ARBA00022857"/>
    </source>
</evidence>
<evidence type="ECO:0000256" key="14">
    <source>
        <dbReference type="RuleBase" id="RU365040"/>
    </source>
</evidence>
<dbReference type="Proteomes" id="UP000244173">
    <property type="component" value="Chromosome"/>
</dbReference>
<dbReference type="InterPro" id="IPR004099">
    <property type="entry name" value="Pyr_nucl-diS_OxRdtase_dimer"/>
</dbReference>
<evidence type="ECO:0000256" key="8">
    <source>
        <dbReference type="ARBA" id="ARBA00023284"/>
    </source>
</evidence>
<dbReference type="GO" id="GO:0045454">
    <property type="term" value="P:cell redox homeostasis"/>
    <property type="evidence" value="ECO:0007669"/>
    <property type="project" value="InterPro"/>
</dbReference>
<evidence type="ECO:0000313" key="18">
    <source>
        <dbReference type="Proteomes" id="UP000244173"/>
    </source>
</evidence>
<dbReference type="InterPro" id="IPR046952">
    <property type="entry name" value="GSHR/TRXR-like"/>
</dbReference>
<evidence type="ECO:0000256" key="4">
    <source>
        <dbReference type="ARBA" id="ARBA00022827"/>
    </source>
</evidence>
<feature type="domain" description="Pyridine nucleotide-disulphide oxidoreductase dimerisation" evidence="15">
    <location>
        <begin position="340"/>
        <end position="448"/>
    </location>
</feature>
<dbReference type="PROSITE" id="PS00076">
    <property type="entry name" value="PYRIDINE_REDOX_1"/>
    <property type="match status" value="1"/>
</dbReference>
<gene>
    <name evidence="17" type="primary">gor</name>
    <name evidence="17" type="ORF">DAI18_09345</name>
</gene>
<evidence type="ECO:0000256" key="1">
    <source>
        <dbReference type="ARBA" id="ARBA00007532"/>
    </source>
</evidence>
<comment type="catalytic activity">
    <reaction evidence="9 14">
        <text>2 glutathione + NADP(+) = glutathione disulfide + NADPH + H(+)</text>
        <dbReference type="Rhea" id="RHEA:11740"/>
        <dbReference type="ChEBI" id="CHEBI:15378"/>
        <dbReference type="ChEBI" id="CHEBI:57783"/>
        <dbReference type="ChEBI" id="CHEBI:57925"/>
        <dbReference type="ChEBI" id="CHEBI:58297"/>
        <dbReference type="ChEBI" id="CHEBI:58349"/>
        <dbReference type="EC" id="1.8.1.7"/>
    </reaction>
</comment>
<evidence type="ECO:0000256" key="7">
    <source>
        <dbReference type="ARBA" id="ARBA00023157"/>
    </source>
</evidence>
<evidence type="ECO:0000256" key="11">
    <source>
        <dbReference type="PIRSR" id="PIRSR000350-3"/>
    </source>
</evidence>
<keyword evidence="6 13" id="KW-0560">Oxidoreductase</keyword>
<dbReference type="STRING" id="1122240.GCA_000620105_02528"/>
<organism evidence="17 18">
    <name type="scientific">Microvirgula aerodenitrificans</name>
    <dbReference type="NCBI Taxonomy" id="57480"/>
    <lineage>
        <taxon>Bacteria</taxon>
        <taxon>Pseudomonadati</taxon>
        <taxon>Pseudomonadota</taxon>
        <taxon>Betaproteobacteria</taxon>
        <taxon>Neisseriales</taxon>
        <taxon>Aquaspirillaceae</taxon>
        <taxon>Microvirgula</taxon>
    </lineage>
</organism>
<dbReference type="Pfam" id="PF07992">
    <property type="entry name" value="Pyr_redox_2"/>
    <property type="match status" value="1"/>
</dbReference>
<evidence type="ECO:0000256" key="13">
    <source>
        <dbReference type="RuleBase" id="RU003691"/>
    </source>
</evidence>
<feature type="binding site" evidence="11">
    <location>
        <position position="305"/>
    </location>
    <ligand>
        <name>NAD(+)</name>
        <dbReference type="ChEBI" id="CHEBI:57540"/>
    </ligand>
</feature>
<dbReference type="AlphaFoldDB" id="A0A2S0PA23"/>
<dbReference type="SUPFAM" id="SSF51905">
    <property type="entry name" value="FAD/NAD(P)-binding domain"/>
    <property type="match status" value="1"/>
</dbReference>
<keyword evidence="4 11" id="KW-0274">FAD</keyword>
<dbReference type="GO" id="GO:0006749">
    <property type="term" value="P:glutathione metabolic process"/>
    <property type="evidence" value="ECO:0007669"/>
    <property type="project" value="InterPro"/>
</dbReference>
<dbReference type="Gene3D" id="3.30.390.30">
    <property type="match status" value="1"/>
</dbReference>
<keyword evidence="8 13" id="KW-0676">Redox-active center</keyword>
<evidence type="ECO:0000256" key="6">
    <source>
        <dbReference type="ARBA" id="ARBA00023002"/>
    </source>
</evidence>
<dbReference type="Gene3D" id="3.50.50.60">
    <property type="entry name" value="FAD/NAD(P)-binding domain"/>
    <property type="match status" value="2"/>
</dbReference>
<dbReference type="NCBIfam" id="TIGR01424">
    <property type="entry name" value="gluta_reduc_2"/>
    <property type="match status" value="1"/>
</dbReference>
<dbReference type="InterPro" id="IPR006324">
    <property type="entry name" value="GSHR"/>
</dbReference>
<dbReference type="OrthoDB" id="178496at2"/>
<keyword evidence="18" id="KW-1185">Reference proteome</keyword>
<sequence>MAQYDLDLFVIGAGSGGVRAARVASQHGARVAIAEEANFGGTCVNRGCVPKKLFVYASRFAAEFEQAAAYGWQLPKPAFDWPTLLRNKDAEIARLESVYRRNLDQAGVTIHAERAVLEDAHTVRLSTSGKRLTAAHILIAVGGRPHAGPAFPGQELAITSDEVFHLQQLPRRILIVGGGYIAIEFAGIFAGLGVNTALLHRGPHVLRGFDEEIRTTLEDSYRQRGIRMLLNNTLTRLEKTADGLRATLADGSTVETDVVMLCVGRRPYTGELGLDAAGVATGKNGEIRVDAQSCTNVPSIHAVGDVTDRVNLTPVAIREGQAFADSVFGQRPATVDHSLVPTAVFSTPEIGTVGPSEEAARERYPALKVYRARFRPMKTAFAASNEPMLMKLLVDGETDRVVGAHVLGEGGAEMIQLLAVSIGMGATKADLDRTIALHPSAAEEWVTMR</sequence>
<dbReference type="GO" id="GO:0050660">
    <property type="term" value="F:flavin adenine dinucleotide binding"/>
    <property type="evidence" value="ECO:0007669"/>
    <property type="project" value="InterPro"/>
</dbReference>
<evidence type="ECO:0000256" key="2">
    <source>
        <dbReference type="ARBA" id="ARBA00011738"/>
    </source>
</evidence>
<dbReference type="GO" id="GO:0005829">
    <property type="term" value="C:cytosol"/>
    <property type="evidence" value="ECO:0007669"/>
    <property type="project" value="TreeGrafter"/>
</dbReference>
<keyword evidence="5 14" id="KW-0521">NADP</keyword>
<dbReference type="NCBIfam" id="NF004776">
    <property type="entry name" value="PRK06116.1"/>
    <property type="match status" value="1"/>
</dbReference>
<dbReference type="Pfam" id="PF02852">
    <property type="entry name" value="Pyr_redox_dim"/>
    <property type="match status" value="1"/>
</dbReference>
<dbReference type="PANTHER" id="PTHR42737:SF2">
    <property type="entry name" value="GLUTATHIONE REDUCTASE"/>
    <property type="match status" value="1"/>
</dbReference>
<dbReference type="InterPro" id="IPR016156">
    <property type="entry name" value="FAD/NAD-linked_Rdtase_dimer_sf"/>
</dbReference>
<comment type="similarity">
    <text evidence="1 13">Belongs to the class-I pyridine nucleotide-disulfide oxidoreductase family.</text>
</comment>
<keyword evidence="7" id="KW-1015">Disulfide bond</keyword>
<protein>
    <recommendedName>
        <fullName evidence="14">Glutathione reductase</fullName>
        <shortName evidence="14">GRase</shortName>
        <ecNumber evidence="14">1.8.1.7</ecNumber>
    </recommendedName>
</protein>
<feature type="binding site" evidence="11">
    <location>
        <position position="264"/>
    </location>
    <ligand>
        <name>NAD(+)</name>
        <dbReference type="ChEBI" id="CHEBI:57540"/>
    </ligand>
</feature>